<dbReference type="InterPro" id="IPR025272">
    <property type="entry name" value="SocA_Panacea"/>
</dbReference>
<dbReference type="Pfam" id="PF13274">
    <property type="entry name" value="SocA_Panacea"/>
    <property type="match status" value="1"/>
</dbReference>
<evidence type="ECO:0000259" key="1">
    <source>
        <dbReference type="Pfam" id="PF13274"/>
    </source>
</evidence>
<protein>
    <submittedName>
        <fullName evidence="2">Phage-associated protein</fullName>
    </submittedName>
</protein>
<feature type="domain" description="Antitoxin SocA-like Panacea" evidence="1">
    <location>
        <begin position="27"/>
        <end position="120"/>
    </location>
</feature>
<organism evidence="2 3">
    <name type="scientific">Thermobacillus xylanilyticus</name>
    <dbReference type="NCBI Taxonomy" id="76633"/>
    <lineage>
        <taxon>Bacteria</taxon>
        <taxon>Bacillati</taxon>
        <taxon>Bacillota</taxon>
        <taxon>Bacilli</taxon>
        <taxon>Bacillales</taxon>
        <taxon>Paenibacillaceae</taxon>
        <taxon>Thermobacillus</taxon>
    </lineage>
</organism>
<proteinExistence type="predicted"/>
<comment type="caution">
    <text evidence="2">The sequence shown here is derived from an EMBL/GenBank/DDBJ whole genome shotgun (WGS) entry which is preliminary data.</text>
</comment>
<dbReference type="EMBL" id="CAJRAY010000067">
    <property type="protein sequence ID" value="CAG5089467.1"/>
    <property type="molecule type" value="Genomic_DNA"/>
</dbReference>
<keyword evidence="3" id="KW-1185">Reference proteome</keyword>
<dbReference type="RefSeq" id="WP_213484962.1">
    <property type="nucleotide sequence ID" value="NZ_CAJRAY010000067.1"/>
</dbReference>
<sequence>MNIYDVAKFFLSKVNEEEDVLITHLKLQKLVYYAQAWHLALEGRPLFRGEFQAWAHGPVNPELFQHYRVYGYQPIPYPEDFDPNAYTDEEREFLDQIWEAYGRYDGKYLERLTHKEKPWKKARGNVPDGEYCTNVISEETMMEYYRSLIEEDE</sequence>
<name>A0ABN7S3Z0_THEXY</name>
<gene>
    <name evidence="2" type="primary">txxe 1843</name>
    <name evidence="2" type="ORF">TXXE_13035</name>
</gene>
<accession>A0ABN7S3Z0</accession>
<evidence type="ECO:0000313" key="2">
    <source>
        <dbReference type="EMBL" id="CAG5089467.1"/>
    </source>
</evidence>
<dbReference type="Proteomes" id="UP000681526">
    <property type="component" value="Unassembled WGS sequence"/>
</dbReference>
<evidence type="ECO:0000313" key="3">
    <source>
        <dbReference type="Proteomes" id="UP000681526"/>
    </source>
</evidence>
<reference evidence="2 3" key="1">
    <citation type="submission" date="2021-04" db="EMBL/GenBank/DDBJ databases">
        <authorList>
            <person name="Rakotoarivonina H."/>
        </authorList>
    </citation>
    <scope>NUCLEOTIDE SEQUENCE [LARGE SCALE GENOMIC DNA]</scope>
    <source>
        <strain evidence="2 3">XE</strain>
    </source>
</reference>